<dbReference type="InterPro" id="IPR005467">
    <property type="entry name" value="His_kinase_dom"/>
</dbReference>
<gene>
    <name evidence="11" type="ORF">HLASA_1755</name>
    <name evidence="10" type="ORF">HLASF_1769</name>
</gene>
<dbReference type="GO" id="GO:0004673">
    <property type="term" value="F:protein histidine kinase activity"/>
    <property type="evidence" value="ECO:0007669"/>
    <property type="project" value="UniProtKB-EC"/>
</dbReference>
<dbReference type="GeneID" id="31401170"/>
<evidence type="ECO:0000256" key="6">
    <source>
        <dbReference type="SAM" id="MobiDB-lite"/>
    </source>
</evidence>
<reference evidence="12" key="2">
    <citation type="submission" date="2015-05" db="EMBL/GenBank/DDBJ databases">
        <title>Complete genome sequence of Halanaeroarchaeum sulfurireducens type strain M27-SA2, a sulfate-reducer haloarchaeon from marine anoxic lake Medee.</title>
        <authorList>
            <person name="Messina E."/>
            <person name="Kublanov I.V."/>
            <person name="Toshchakov S."/>
            <person name="Arcadi E."/>
            <person name="La Spada G."/>
            <person name="La Cono V."/>
            <person name="Yakimov M.M."/>
        </authorList>
    </citation>
    <scope>NUCLEOTIDE SEQUENCE [LARGE SCALE GENOMIC DNA]</scope>
    <source>
        <strain evidence="12">M27-SA2</strain>
    </source>
</reference>
<feature type="domain" description="Histidine kinase" evidence="7">
    <location>
        <begin position="512"/>
        <end position="715"/>
    </location>
</feature>
<evidence type="ECO:0000259" key="7">
    <source>
        <dbReference type="PROSITE" id="PS50109"/>
    </source>
</evidence>
<dbReference type="SUPFAM" id="SSF55874">
    <property type="entry name" value="ATPase domain of HSP90 chaperone/DNA topoisomerase II/histidine kinase"/>
    <property type="match status" value="1"/>
</dbReference>
<dbReference type="InterPro" id="IPR000700">
    <property type="entry name" value="PAS-assoc_C"/>
</dbReference>
<feature type="domain" description="PAS" evidence="8">
    <location>
        <begin position="32"/>
        <end position="84"/>
    </location>
</feature>
<dbReference type="InterPro" id="IPR003594">
    <property type="entry name" value="HATPase_dom"/>
</dbReference>
<evidence type="ECO:0000313" key="10">
    <source>
        <dbReference type="EMBL" id="AKH98241.1"/>
    </source>
</evidence>
<keyword evidence="5 10" id="KW-0418">Kinase</keyword>
<dbReference type="Pfam" id="PF13426">
    <property type="entry name" value="PAS_9"/>
    <property type="match status" value="3"/>
</dbReference>
<dbReference type="Proteomes" id="UP000060390">
    <property type="component" value="Chromosome"/>
</dbReference>
<evidence type="ECO:0000259" key="8">
    <source>
        <dbReference type="PROSITE" id="PS50112"/>
    </source>
</evidence>
<evidence type="ECO:0000313" key="12">
    <source>
        <dbReference type="Proteomes" id="UP000060390"/>
    </source>
</evidence>
<dbReference type="Pfam" id="PF08448">
    <property type="entry name" value="PAS_4"/>
    <property type="match status" value="1"/>
</dbReference>
<evidence type="ECO:0000256" key="4">
    <source>
        <dbReference type="ARBA" id="ARBA00022679"/>
    </source>
</evidence>
<protein>
    <recommendedName>
        <fullName evidence="2">histidine kinase</fullName>
        <ecNumber evidence="2">2.7.13.3</ecNumber>
    </recommendedName>
</protein>
<evidence type="ECO:0000313" key="13">
    <source>
        <dbReference type="Proteomes" id="UP000069906"/>
    </source>
</evidence>
<dbReference type="PROSITE" id="PS50113">
    <property type="entry name" value="PAC"/>
    <property type="match status" value="2"/>
</dbReference>
<evidence type="ECO:0000313" key="11">
    <source>
        <dbReference type="EMBL" id="ALG82635.1"/>
    </source>
</evidence>
<reference evidence="11 12" key="3">
    <citation type="journal article" date="2016" name="Stand. Genomic Sci.">
        <title>Complete genome sequence of 'Halanaeroarchaeum sulfurireducens' M27-SA2, a sulfur-reducing and acetate-oxidizing haloarchaeon from the deep-sea hypersaline anoxic lake Medee.</title>
        <authorList>
            <person name="Messina E."/>
            <person name="Sorokin D.Y."/>
            <person name="Kublanov I.V."/>
            <person name="Toshchakov S."/>
            <person name="Lopatina A."/>
            <person name="Arcadi E."/>
            <person name="Smedile F."/>
            <person name="La Spada G."/>
            <person name="La Cono V."/>
            <person name="Yakimov M.M."/>
        </authorList>
    </citation>
    <scope>NUCLEOTIDE SEQUENCE [LARGE SCALE GENOMIC DNA]</scope>
    <source>
        <strain evidence="11 12">M27-SA2</strain>
    </source>
</reference>
<proteinExistence type="predicted"/>
<feature type="domain" description="PAS" evidence="8">
    <location>
        <begin position="383"/>
        <end position="435"/>
    </location>
</feature>
<dbReference type="OrthoDB" id="230688at2157"/>
<accession>A0A0F7PAN5</accession>
<dbReference type="Gene3D" id="3.30.450.20">
    <property type="entry name" value="PAS domain"/>
    <property type="match status" value="4"/>
</dbReference>
<dbReference type="RefSeq" id="WP_144426105.1">
    <property type="nucleotide sequence ID" value="NZ_CP008874.1"/>
</dbReference>
<evidence type="ECO:0000256" key="5">
    <source>
        <dbReference type="ARBA" id="ARBA00022777"/>
    </source>
</evidence>
<sequence length="715" mass="80654">MANNSNADSNPTTPSSSKGSLRDFVPHPYHSLNSDGEILSVNDAWIDLLGYERDEVEGRWFGEFLANDSVEEFESRFSELQSTDGVSNVEFEMQCADGDTIIVSCDGIPEYDDGDFVRGHCQFADITELKERARELRQFERLTNSMLESAVIYDDAGRFVTVNTHLANWYETTPDDLEGTDSNLIPLIQEQYDGDPYQELLDGEREELQGRVEANFPGHGHAVLEFRLTPLKVDGSIEGVVGVTRDITKRAEREREIRRAREEYQELVNGMNDTAWVIDHTGDFLAVNDAAVEKLGYTREELTAMSAYEIDASLDDGEIADLIESMPEDEVQVFETVHRAKNGEEIPVEISSTLISYRGESAILSIARDITQRKRQERDLQRQKRRYESLFNSIRDAILVADTNRRIINCNPAFTDLFGYELQEIEEKPTQYVYESGKQFEAMGEALEGHIDDPEFTQTISYEKKSGQTFPGETNASYFRDADGEIIGFIGIIRDITGRIERLRQLQMVDRILQHNFNNDMNVIEGYAENIEDVTTGEIATYAEKILESSQKLLQTVEKEHDVTEFLASQQETTTLVIGSEVKTLVSDMRERYPDAEISTKIRSEAAARAVPEITLAIKELLQNAIIHAKSDTPQIRVQVDADDEALKISVSDTNPHIPEMERKVLLEGEEVAPLYHGSGIGLWLVNLVVTHSDGIVEVEATEPQGNEVIIRLPN</sequence>
<dbReference type="STRING" id="1604004.HLASA_1755"/>
<evidence type="ECO:0000259" key="9">
    <source>
        <dbReference type="PROSITE" id="PS50113"/>
    </source>
</evidence>
<evidence type="ECO:0000256" key="1">
    <source>
        <dbReference type="ARBA" id="ARBA00000085"/>
    </source>
</evidence>
<dbReference type="KEGG" id="hsu:HLASF_1769"/>
<dbReference type="SMART" id="SM00091">
    <property type="entry name" value="PAS"/>
    <property type="match status" value="4"/>
</dbReference>
<dbReference type="EMBL" id="CP008874">
    <property type="protein sequence ID" value="AKH98241.1"/>
    <property type="molecule type" value="Genomic_DNA"/>
</dbReference>
<dbReference type="PANTHER" id="PTHR43304">
    <property type="entry name" value="PHYTOCHROME-LIKE PROTEIN CPH1"/>
    <property type="match status" value="1"/>
</dbReference>
<reference evidence="10 13" key="1">
    <citation type="journal article" date="2015" name="ISME J.">
        <title>Elemental sulfur and acetate can support life of a novel strictly anaerobic haloarchaeon.</title>
        <authorList>
            <person name="Sorokin D.Y."/>
            <person name="Kublanov I.V."/>
            <person name="Gavrilov S.N."/>
            <person name="Rojo D."/>
            <person name="Roman P."/>
            <person name="Golyshin P.N."/>
            <person name="Slepak V.Z."/>
            <person name="Smedile F."/>
            <person name="Ferrer M."/>
            <person name="Messina E."/>
            <person name="La Cono V."/>
            <person name="Yakimov M.M."/>
        </authorList>
    </citation>
    <scope>NUCLEOTIDE SEQUENCE [LARGE SCALE GENOMIC DNA]</scope>
    <source>
        <strain evidence="10 13">HSR2</strain>
    </source>
</reference>
<dbReference type="AlphaFoldDB" id="A0A0F7PAN5"/>
<feature type="domain" description="PAC" evidence="9">
    <location>
        <begin position="327"/>
        <end position="382"/>
    </location>
</feature>
<dbReference type="Gene3D" id="3.30.565.10">
    <property type="entry name" value="Histidine kinase-like ATPase, C-terminal domain"/>
    <property type="match status" value="1"/>
</dbReference>
<dbReference type="InterPro" id="IPR000014">
    <property type="entry name" value="PAS"/>
</dbReference>
<dbReference type="Pfam" id="PF02518">
    <property type="entry name" value="HATPase_c"/>
    <property type="match status" value="1"/>
</dbReference>
<keyword evidence="4" id="KW-0808">Transferase</keyword>
<comment type="catalytic activity">
    <reaction evidence="1">
        <text>ATP + protein L-histidine = ADP + protein N-phospho-L-histidine.</text>
        <dbReference type="EC" id="2.7.13.3"/>
    </reaction>
</comment>
<name>A0A0F7PAN5_9EURY</name>
<dbReference type="HOGENOM" id="CLU_000445_114_58_2"/>
<dbReference type="EC" id="2.7.13.3" evidence="2"/>
<keyword evidence="3" id="KW-0597">Phosphoprotein</keyword>
<dbReference type="CDD" id="cd16936">
    <property type="entry name" value="HATPase_RsbW-like"/>
    <property type="match status" value="1"/>
</dbReference>
<dbReference type="Proteomes" id="UP000069906">
    <property type="component" value="Chromosome"/>
</dbReference>
<feature type="domain" description="PAC" evidence="9">
    <location>
        <begin position="456"/>
        <end position="508"/>
    </location>
</feature>
<feature type="region of interest" description="Disordered" evidence="6">
    <location>
        <begin position="1"/>
        <end position="21"/>
    </location>
</feature>
<dbReference type="SMART" id="SM00086">
    <property type="entry name" value="PAC"/>
    <property type="match status" value="4"/>
</dbReference>
<dbReference type="PROSITE" id="PS50109">
    <property type="entry name" value="HIS_KIN"/>
    <property type="match status" value="1"/>
</dbReference>
<dbReference type="InterPro" id="IPR052162">
    <property type="entry name" value="Sensor_kinase/Photoreceptor"/>
</dbReference>
<dbReference type="CDD" id="cd00130">
    <property type="entry name" value="PAS"/>
    <property type="match status" value="3"/>
</dbReference>
<dbReference type="SUPFAM" id="SSF55785">
    <property type="entry name" value="PYP-like sensor domain (PAS domain)"/>
    <property type="match status" value="4"/>
</dbReference>
<evidence type="ECO:0000256" key="3">
    <source>
        <dbReference type="ARBA" id="ARBA00022553"/>
    </source>
</evidence>
<dbReference type="PANTHER" id="PTHR43304:SF1">
    <property type="entry name" value="PAC DOMAIN-CONTAINING PROTEIN"/>
    <property type="match status" value="1"/>
</dbReference>
<dbReference type="InterPro" id="IPR036890">
    <property type="entry name" value="HATPase_C_sf"/>
</dbReference>
<dbReference type="InterPro" id="IPR001610">
    <property type="entry name" value="PAC"/>
</dbReference>
<evidence type="ECO:0000256" key="2">
    <source>
        <dbReference type="ARBA" id="ARBA00012438"/>
    </source>
</evidence>
<keyword evidence="13" id="KW-1185">Reference proteome</keyword>
<dbReference type="PROSITE" id="PS50112">
    <property type="entry name" value="PAS"/>
    <property type="match status" value="3"/>
</dbReference>
<feature type="domain" description="PAS" evidence="8">
    <location>
        <begin position="260"/>
        <end position="330"/>
    </location>
</feature>
<dbReference type="NCBIfam" id="TIGR00229">
    <property type="entry name" value="sensory_box"/>
    <property type="match status" value="4"/>
</dbReference>
<dbReference type="EMBL" id="CP011564">
    <property type="protein sequence ID" value="ALG82635.1"/>
    <property type="molecule type" value="Genomic_DNA"/>
</dbReference>
<organism evidence="10 13">
    <name type="scientific">Halanaeroarchaeum sulfurireducens</name>
    <dbReference type="NCBI Taxonomy" id="1604004"/>
    <lineage>
        <taxon>Archaea</taxon>
        <taxon>Methanobacteriati</taxon>
        <taxon>Methanobacteriota</taxon>
        <taxon>Stenosarchaea group</taxon>
        <taxon>Halobacteria</taxon>
        <taxon>Halobacteriales</taxon>
        <taxon>Halobacteriaceae</taxon>
        <taxon>Halanaeroarchaeum</taxon>
    </lineage>
</organism>
<dbReference type="InterPro" id="IPR035965">
    <property type="entry name" value="PAS-like_dom_sf"/>
</dbReference>
<dbReference type="KEGG" id="hsf:HLASA_1755"/>
<dbReference type="InterPro" id="IPR013656">
    <property type="entry name" value="PAS_4"/>
</dbReference>
<feature type="compositionally biased region" description="Polar residues" evidence="6">
    <location>
        <begin position="1"/>
        <end position="19"/>
    </location>
</feature>
<dbReference type="SMART" id="SM00387">
    <property type="entry name" value="HATPase_c"/>
    <property type="match status" value="1"/>
</dbReference>